<dbReference type="InterPro" id="IPR011330">
    <property type="entry name" value="Glyco_hydro/deAcase_b/a-brl"/>
</dbReference>
<dbReference type="Gene3D" id="3.20.20.370">
    <property type="entry name" value="Glycoside hydrolase/deacetylase"/>
    <property type="match status" value="1"/>
</dbReference>
<dbReference type="Pfam" id="PF01522">
    <property type="entry name" value="Polysacc_deac_1"/>
    <property type="match status" value="1"/>
</dbReference>
<reference evidence="4 5" key="1">
    <citation type="submission" date="2020-01" db="EMBL/GenBank/DDBJ databases">
        <authorList>
            <person name="Kim M.K."/>
        </authorList>
    </citation>
    <scope>NUCLEOTIDE SEQUENCE [LARGE SCALE GENOMIC DNA]</scope>
    <source>
        <strain evidence="4 5">BT213</strain>
    </source>
</reference>
<evidence type="ECO:0000313" key="5">
    <source>
        <dbReference type="Proteomes" id="UP000478546"/>
    </source>
</evidence>
<dbReference type="PROSITE" id="PS51677">
    <property type="entry name" value="NODB"/>
    <property type="match status" value="1"/>
</dbReference>
<dbReference type="Proteomes" id="UP000478546">
    <property type="component" value="Unassembled WGS sequence"/>
</dbReference>
<evidence type="ECO:0000256" key="2">
    <source>
        <dbReference type="ARBA" id="ARBA00022729"/>
    </source>
</evidence>
<protein>
    <submittedName>
        <fullName evidence="4">Polysaccharide deacetylase family protein</fullName>
    </submittedName>
</protein>
<dbReference type="GO" id="GO:0005975">
    <property type="term" value="P:carbohydrate metabolic process"/>
    <property type="evidence" value="ECO:0007669"/>
    <property type="project" value="InterPro"/>
</dbReference>
<evidence type="ECO:0000313" key="4">
    <source>
        <dbReference type="EMBL" id="NDK55851.1"/>
    </source>
</evidence>
<dbReference type="GO" id="GO:0005576">
    <property type="term" value="C:extracellular region"/>
    <property type="evidence" value="ECO:0007669"/>
    <property type="project" value="UniProtKB-SubCell"/>
</dbReference>
<keyword evidence="2" id="KW-0732">Signal</keyword>
<dbReference type="SUPFAM" id="SSF88713">
    <property type="entry name" value="Glycoside hydrolase/deacetylase"/>
    <property type="match status" value="1"/>
</dbReference>
<proteinExistence type="predicted"/>
<comment type="caution">
    <text evidence="4">The sequence shown here is derived from an EMBL/GenBank/DDBJ whole genome shotgun (WGS) entry which is preliminary data.</text>
</comment>
<gene>
    <name evidence="4" type="ORF">GWO68_07980</name>
</gene>
<dbReference type="InterPro" id="IPR002509">
    <property type="entry name" value="NODB_dom"/>
</dbReference>
<evidence type="ECO:0000256" key="1">
    <source>
        <dbReference type="ARBA" id="ARBA00004613"/>
    </source>
</evidence>
<dbReference type="InterPro" id="IPR051398">
    <property type="entry name" value="Polysacch_Deacetylase"/>
</dbReference>
<sequence>MKTTLRKAIHQVDVMMAPLILSAVKEQNALNTYLFHALFRDEEELALNCCDPQQQVTVDTFRRFVAYHKSKGYTFVSPVDVLKGLDPDERYVMITFDDGYYNNLRALPILEEFNVPALFFISANHVRKGKAFWWDVAYREGKKAGMSDAAIDLEKEHLLTLTDDAIDSYLTRKYGPACFTPIGETDRPLTPDELNKFAQHPLVHIGNHTCDHAVLPNYNAAGIKEQIAKAQDILEDIVGYRPITIAYPCGEFNDTVLKVCREENIKLGITTQHAKNFSPQLYEPTNLLTLNRFTIWGKEDLISQCDFYRSDFHVLDKMKGMIKRLKAKV</sequence>
<feature type="domain" description="NodB homology" evidence="3">
    <location>
        <begin position="90"/>
        <end position="329"/>
    </location>
</feature>
<dbReference type="EMBL" id="JAAEAA010000008">
    <property type="protein sequence ID" value="NDK55851.1"/>
    <property type="molecule type" value="Genomic_DNA"/>
</dbReference>
<dbReference type="PANTHER" id="PTHR34216">
    <property type="match status" value="1"/>
</dbReference>
<dbReference type="PANTHER" id="PTHR34216:SF3">
    <property type="entry name" value="POLY-BETA-1,6-N-ACETYL-D-GLUCOSAMINE N-DEACETYLASE"/>
    <property type="match status" value="1"/>
</dbReference>
<dbReference type="CDD" id="cd10918">
    <property type="entry name" value="CE4_NodB_like_5s_6s"/>
    <property type="match status" value="1"/>
</dbReference>
<name>A0A6B2H0K6_9BACT</name>
<dbReference type="RefSeq" id="WP_162345912.1">
    <property type="nucleotide sequence ID" value="NZ_JAAEAA010000008.1"/>
</dbReference>
<dbReference type="GO" id="GO:0016810">
    <property type="term" value="F:hydrolase activity, acting on carbon-nitrogen (but not peptide) bonds"/>
    <property type="evidence" value="ECO:0007669"/>
    <property type="project" value="InterPro"/>
</dbReference>
<accession>A0A6B2H0K6</accession>
<keyword evidence="5" id="KW-1185">Reference proteome</keyword>
<organism evidence="4 5">
    <name type="scientific">Pontibacter fetidus</name>
    <dbReference type="NCBI Taxonomy" id="2700082"/>
    <lineage>
        <taxon>Bacteria</taxon>
        <taxon>Pseudomonadati</taxon>
        <taxon>Bacteroidota</taxon>
        <taxon>Cytophagia</taxon>
        <taxon>Cytophagales</taxon>
        <taxon>Hymenobacteraceae</taxon>
        <taxon>Pontibacter</taxon>
    </lineage>
</organism>
<dbReference type="AlphaFoldDB" id="A0A6B2H0K6"/>
<evidence type="ECO:0000259" key="3">
    <source>
        <dbReference type="PROSITE" id="PS51677"/>
    </source>
</evidence>
<comment type="subcellular location">
    <subcellularLocation>
        <location evidence="1">Secreted</location>
    </subcellularLocation>
</comment>